<dbReference type="GO" id="GO:0003677">
    <property type="term" value="F:DNA binding"/>
    <property type="evidence" value="ECO:0007669"/>
    <property type="project" value="UniProtKB-KW"/>
</dbReference>
<keyword evidence="3" id="KW-0731">Sigma factor</keyword>
<proteinExistence type="inferred from homology"/>
<dbReference type="SUPFAM" id="SSF88946">
    <property type="entry name" value="Sigma2 domain of RNA polymerase sigma factors"/>
    <property type="match status" value="1"/>
</dbReference>
<dbReference type="InterPro" id="IPR013324">
    <property type="entry name" value="RNA_pol_sigma_r3/r4-like"/>
</dbReference>
<dbReference type="Proteomes" id="UP000538666">
    <property type="component" value="Unassembled WGS sequence"/>
</dbReference>
<accession>A0A841JWE9</accession>
<keyword evidence="4" id="KW-0238">DNA-binding</keyword>
<dbReference type="InterPro" id="IPR036388">
    <property type="entry name" value="WH-like_DNA-bd_sf"/>
</dbReference>
<comment type="similarity">
    <text evidence="1">Belongs to the sigma-70 factor family. ECF subfamily.</text>
</comment>
<evidence type="ECO:0000313" key="7">
    <source>
        <dbReference type="EMBL" id="MBB6145702.1"/>
    </source>
</evidence>
<reference evidence="7 8" key="1">
    <citation type="submission" date="2020-08" db="EMBL/GenBank/DDBJ databases">
        <title>Genomic Encyclopedia of Type Strains, Phase IV (KMG-IV): sequencing the most valuable type-strain genomes for metagenomic binning, comparative biology and taxonomic classification.</title>
        <authorList>
            <person name="Goeker M."/>
        </authorList>
    </citation>
    <scope>NUCLEOTIDE SEQUENCE [LARGE SCALE GENOMIC DNA]</scope>
    <source>
        <strain evidence="7 8">DSM 103733</strain>
    </source>
</reference>
<keyword evidence="8" id="KW-1185">Reference proteome</keyword>
<evidence type="ECO:0000256" key="2">
    <source>
        <dbReference type="ARBA" id="ARBA00023015"/>
    </source>
</evidence>
<dbReference type="GO" id="GO:0006352">
    <property type="term" value="P:DNA-templated transcription initiation"/>
    <property type="evidence" value="ECO:0007669"/>
    <property type="project" value="InterPro"/>
</dbReference>
<organism evidence="7 8">
    <name type="scientific">Silvibacterium bohemicum</name>
    <dbReference type="NCBI Taxonomy" id="1577686"/>
    <lineage>
        <taxon>Bacteria</taxon>
        <taxon>Pseudomonadati</taxon>
        <taxon>Acidobacteriota</taxon>
        <taxon>Terriglobia</taxon>
        <taxon>Terriglobales</taxon>
        <taxon>Acidobacteriaceae</taxon>
        <taxon>Silvibacterium</taxon>
    </lineage>
</organism>
<evidence type="ECO:0000256" key="3">
    <source>
        <dbReference type="ARBA" id="ARBA00023082"/>
    </source>
</evidence>
<dbReference type="PANTHER" id="PTHR43133">
    <property type="entry name" value="RNA POLYMERASE ECF-TYPE SIGMA FACTO"/>
    <property type="match status" value="1"/>
</dbReference>
<dbReference type="Gene3D" id="1.10.10.10">
    <property type="entry name" value="Winged helix-like DNA-binding domain superfamily/Winged helix DNA-binding domain"/>
    <property type="match status" value="1"/>
</dbReference>
<dbReference type="PANTHER" id="PTHR43133:SF8">
    <property type="entry name" value="RNA POLYMERASE SIGMA FACTOR HI_1459-RELATED"/>
    <property type="match status" value="1"/>
</dbReference>
<dbReference type="Pfam" id="PF04542">
    <property type="entry name" value="Sigma70_r2"/>
    <property type="match status" value="1"/>
</dbReference>
<gene>
    <name evidence="7" type="ORF">HNQ77_003663</name>
</gene>
<dbReference type="NCBIfam" id="TIGR02937">
    <property type="entry name" value="sigma70-ECF"/>
    <property type="match status" value="1"/>
</dbReference>
<dbReference type="GO" id="GO:0016987">
    <property type="term" value="F:sigma factor activity"/>
    <property type="evidence" value="ECO:0007669"/>
    <property type="project" value="UniProtKB-KW"/>
</dbReference>
<keyword evidence="2" id="KW-0805">Transcription regulation</keyword>
<dbReference type="InterPro" id="IPR039425">
    <property type="entry name" value="RNA_pol_sigma-70-like"/>
</dbReference>
<evidence type="ECO:0000256" key="5">
    <source>
        <dbReference type="ARBA" id="ARBA00023163"/>
    </source>
</evidence>
<dbReference type="InterPro" id="IPR007627">
    <property type="entry name" value="RNA_pol_sigma70_r2"/>
</dbReference>
<dbReference type="SUPFAM" id="SSF88659">
    <property type="entry name" value="Sigma3 and sigma4 domains of RNA polymerase sigma factors"/>
    <property type="match status" value="1"/>
</dbReference>
<dbReference type="InterPro" id="IPR013325">
    <property type="entry name" value="RNA_pol_sigma_r2"/>
</dbReference>
<keyword evidence="5" id="KW-0804">Transcription</keyword>
<dbReference type="RefSeq" id="WP_184085045.1">
    <property type="nucleotide sequence ID" value="NZ_JACHEK010000007.1"/>
</dbReference>
<evidence type="ECO:0000256" key="4">
    <source>
        <dbReference type="ARBA" id="ARBA00023125"/>
    </source>
</evidence>
<feature type="domain" description="RNA polymerase sigma-70 region 2" evidence="6">
    <location>
        <begin position="21"/>
        <end position="85"/>
    </location>
</feature>
<protein>
    <submittedName>
        <fullName evidence="7">RNA polymerase sigma-70 factor (ECF subfamily)</fullName>
    </submittedName>
</protein>
<evidence type="ECO:0000256" key="1">
    <source>
        <dbReference type="ARBA" id="ARBA00010641"/>
    </source>
</evidence>
<dbReference type="AlphaFoldDB" id="A0A841JWE9"/>
<comment type="caution">
    <text evidence="7">The sequence shown here is derived from an EMBL/GenBank/DDBJ whole genome shotgun (WGS) entry which is preliminary data.</text>
</comment>
<evidence type="ECO:0000259" key="6">
    <source>
        <dbReference type="Pfam" id="PF04542"/>
    </source>
</evidence>
<evidence type="ECO:0000313" key="8">
    <source>
        <dbReference type="Proteomes" id="UP000538666"/>
    </source>
</evidence>
<dbReference type="EMBL" id="JACHEK010000007">
    <property type="protein sequence ID" value="MBB6145702.1"/>
    <property type="molecule type" value="Genomic_DNA"/>
</dbReference>
<sequence>MRDEWTQPRLSGDAQQRILALYDEYRPHLYRYLRSMRLGREWAEEVIQETFMRLTSKLLEKDDIENVQGWVVRVAHNLAVDVLKEECRKIIGDDEPFLIENRADPSLNPEEAYCRNERSIRMTLALWELKPQHRQCFQMRAHGFRYKDIGVALGISAQRAAFVVKQVAMRLATICG</sequence>
<dbReference type="InterPro" id="IPR014284">
    <property type="entry name" value="RNA_pol_sigma-70_dom"/>
</dbReference>
<dbReference type="Gene3D" id="1.10.1740.10">
    <property type="match status" value="1"/>
</dbReference>
<name>A0A841JWE9_9BACT</name>